<reference evidence="3 4" key="1">
    <citation type="submission" date="2024-02" db="EMBL/GenBank/DDBJ databases">
        <title>High-quality chromosome-scale genome assembly of Pensacola bahiagrass (Paspalum notatum Flugge var. saurae).</title>
        <authorList>
            <person name="Vega J.M."/>
            <person name="Podio M."/>
            <person name="Orjuela J."/>
            <person name="Siena L.A."/>
            <person name="Pessino S.C."/>
            <person name="Combes M.C."/>
            <person name="Mariac C."/>
            <person name="Albertini E."/>
            <person name="Pupilli F."/>
            <person name="Ortiz J.P.A."/>
            <person name="Leblanc O."/>
        </authorList>
    </citation>
    <scope>NUCLEOTIDE SEQUENCE [LARGE SCALE GENOMIC DNA]</scope>
    <source>
        <strain evidence="3">R1</strain>
        <tissue evidence="3">Leaf</tissue>
    </source>
</reference>
<dbReference type="InterPro" id="IPR001509">
    <property type="entry name" value="Epimerase_deHydtase"/>
</dbReference>
<dbReference type="InterPro" id="IPR050425">
    <property type="entry name" value="NAD(P)_dehydrat-like"/>
</dbReference>
<keyword evidence="4" id="KW-1185">Reference proteome</keyword>
<evidence type="ECO:0000313" key="4">
    <source>
        <dbReference type="Proteomes" id="UP001341281"/>
    </source>
</evidence>
<dbReference type="PANTHER" id="PTHR10366:SF838">
    <property type="entry name" value="NAD-DEPENDENT EPIMERASE_DEHYDRATASE DOMAIN-CONTAINING PROTEIN"/>
    <property type="match status" value="1"/>
</dbReference>
<dbReference type="CDD" id="cd08958">
    <property type="entry name" value="FR_SDR_e"/>
    <property type="match status" value="1"/>
</dbReference>
<sequence length="331" mass="35655">MDGGAGETKSKTVCVTGAGGFVASWLVQLLLSRGDYVVHGTVRDPSDPKNAHLMALDGAEERLRLFKADLLDYASVAAAVAGCDGVFHVASPVPAVNPTNPDEVLAPAVTGTHHVLAASRASSVRRVVVVSSVGAVAMNPKIPDGAVVDEDSWSDEDYCRTVENWYCLSKTVAEREALAYGEKTGMEVVTVCPSWVPGPLLQLQPTPALVVNTTSMRLVTYLKGKNTEEKMSNMVDARDVADALVLAYETPEPSGRRYICSAHTMKVSEMMGLVKSLHLDLKLDYPRKFVQGEDEKGVSSERLQALGWKFRTAEETLRDTIASYKAAGILN</sequence>
<dbReference type="FunFam" id="3.40.50.720:FF:000085">
    <property type="entry name" value="Dihydroflavonol reductase"/>
    <property type="match status" value="1"/>
</dbReference>
<dbReference type="AlphaFoldDB" id="A0AAQ3WZG2"/>
<proteinExistence type="predicted"/>
<dbReference type="SUPFAM" id="SSF51735">
    <property type="entry name" value="NAD(P)-binding Rossmann-fold domains"/>
    <property type="match status" value="1"/>
</dbReference>
<name>A0AAQ3WZG2_PASNO</name>
<dbReference type="EMBL" id="CP144750">
    <property type="protein sequence ID" value="WVZ79360.1"/>
    <property type="molecule type" value="Genomic_DNA"/>
</dbReference>
<dbReference type="InterPro" id="IPR036291">
    <property type="entry name" value="NAD(P)-bd_dom_sf"/>
</dbReference>
<protein>
    <recommendedName>
        <fullName evidence="2">NAD-dependent epimerase/dehydratase domain-containing protein</fullName>
    </recommendedName>
</protein>
<dbReference type="Proteomes" id="UP001341281">
    <property type="component" value="Chromosome 06"/>
</dbReference>
<dbReference type="Gene3D" id="3.40.50.720">
    <property type="entry name" value="NAD(P)-binding Rossmann-like Domain"/>
    <property type="match status" value="1"/>
</dbReference>
<organism evidence="3 4">
    <name type="scientific">Paspalum notatum var. saurae</name>
    <dbReference type="NCBI Taxonomy" id="547442"/>
    <lineage>
        <taxon>Eukaryota</taxon>
        <taxon>Viridiplantae</taxon>
        <taxon>Streptophyta</taxon>
        <taxon>Embryophyta</taxon>
        <taxon>Tracheophyta</taxon>
        <taxon>Spermatophyta</taxon>
        <taxon>Magnoliopsida</taxon>
        <taxon>Liliopsida</taxon>
        <taxon>Poales</taxon>
        <taxon>Poaceae</taxon>
        <taxon>PACMAD clade</taxon>
        <taxon>Panicoideae</taxon>
        <taxon>Andropogonodae</taxon>
        <taxon>Paspaleae</taxon>
        <taxon>Paspalinae</taxon>
        <taxon>Paspalum</taxon>
    </lineage>
</organism>
<evidence type="ECO:0000256" key="1">
    <source>
        <dbReference type="ARBA" id="ARBA00023002"/>
    </source>
</evidence>
<dbReference type="GO" id="GO:0016616">
    <property type="term" value="F:oxidoreductase activity, acting on the CH-OH group of donors, NAD or NADP as acceptor"/>
    <property type="evidence" value="ECO:0007669"/>
    <property type="project" value="TreeGrafter"/>
</dbReference>
<keyword evidence="1" id="KW-0560">Oxidoreductase</keyword>
<dbReference type="PANTHER" id="PTHR10366">
    <property type="entry name" value="NAD DEPENDENT EPIMERASE/DEHYDRATASE"/>
    <property type="match status" value="1"/>
</dbReference>
<feature type="domain" description="NAD-dependent epimerase/dehydratase" evidence="2">
    <location>
        <begin position="13"/>
        <end position="255"/>
    </location>
</feature>
<gene>
    <name evidence="3" type="ORF">U9M48_026945</name>
</gene>
<dbReference type="Pfam" id="PF01370">
    <property type="entry name" value="Epimerase"/>
    <property type="match status" value="1"/>
</dbReference>
<evidence type="ECO:0000259" key="2">
    <source>
        <dbReference type="Pfam" id="PF01370"/>
    </source>
</evidence>
<evidence type="ECO:0000313" key="3">
    <source>
        <dbReference type="EMBL" id="WVZ79360.1"/>
    </source>
</evidence>
<accession>A0AAQ3WZG2</accession>